<evidence type="ECO:0000313" key="1">
    <source>
        <dbReference type="EMBL" id="CAG8513493.1"/>
    </source>
</evidence>
<reference evidence="1" key="1">
    <citation type="submission" date="2021-06" db="EMBL/GenBank/DDBJ databases">
        <authorList>
            <person name="Kallberg Y."/>
            <person name="Tangrot J."/>
            <person name="Rosling A."/>
        </authorList>
    </citation>
    <scope>NUCLEOTIDE SEQUENCE</scope>
    <source>
        <strain evidence="1">AU212A</strain>
    </source>
</reference>
<feature type="non-terminal residue" evidence="1">
    <location>
        <position position="1"/>
    </location>
</feature>
<protein>
    <submittedName>
        <fullName evidence="1">5213_t:CDS:1</fullName>
    </submittedName>
</protein>
<sequence>RVQNSVYSYGQGVLGLVHTFSSNLDDIREYLSSDLKNLMYKILVANKERVDTIFQEFSESNEDGALDWCKAGENTNIAESAHADTNREGIQMSLLLVIKKGKRLDECHFTTCRYQSNYNVSKTSRSSGSIARATKSIKRLENQKCKKDNPANKRSLPNSNIITTSNEELNSLDIEIAKKEKLRKLKLIDYKFQHQKEILEIKKQAKLANLHTQELANIEKKNLLGIDIDKELNN</sequence>
<keyword evidence="2" id="KW-1185">Reference proteome</keyword>
<organism evidence="1 2">
    <name type="scientific">Scutellospora calospora</name>
    <dbReference type="NCBI Taxonomy" id="85575"/>
    <lineage>
        <taxon>Eukaryota</taxon>
        <taxon>Fungi</taxon>
        <taxon>Fungi incertae sedis</taxon>
        <taxon>Mucoromycota</taxon>
        <taxon>Glomeromycotina</taxon>
        <taxon>Glomeromycetes</taxon>
        <taxon>Diversisporales</taxon>
        <taxon>Gigasporaceae</taxon>
        <taxon>Scutellospora</taxon>
    </lineage>
</organism>
<dbReference type="EMBL" id="CAJVPM010004463">
    <property type="protein sequence ID" value="CAG8513493.1"/>
    <property type="molecule type" value="Genomic_DNA"/>
</dbReference>
<accession>A0ACA9LAH4</accession>
<evidence type="ECO:0000313" key="2">
    <source>
        <dbReference type="Proteomes" id="UP000789860"/>
    </source>
</evidence>
<comment type="caution">
    <text evidence="1">The sequence shown here is derived from an EMBL/GenBank/DDBJ whole genome shotgun (WGS) entry which is preliminary data.</text>
</comment>
<name>A0ACA9LAH4_9GLOM</name>
<dbReference type="Proteomes" id="UP000789860">
    <property type="component" value="Unassembled WGS sequence"/>
</dbReference>
<gene>
    <name evidence="1" type="ORF">SCALOS_LOCUS3762</name>
</gene>
<proteinExistence type="predicted"/>